<organism evidence="2 3">
    <name type="scientific">Marinimicrobium koreense</name>
    <dbReference type="NCBI Taxonomy" id="306545"/>
    <lineage>
        <taxon>Bacteria</taxon>
        <taxon>Pseudomonadati</taxon>
        <taxon>Pseudomonadota</taxon>
        <taxon>Gammaproteobacteria</taxon>
        <taxon>Cellvibrionales</taxon>
        <taxon>Cellvibrionaceae</taxon>
        <taxon>Marinimicrobium</taxon>
    </lineage>
</organism>
<feature type="transmembrane region" description="Helical" evidence="1">
    <location>
        <begin position="338"/>
        <end position="358"/>
    </location>
</feature>
<dbReference type="SUPFAM" id="SSF103473">
    <property type="entry name" value="MFS general substrate transporter"/>
    <property type="match status" value="1"/>
</dbReference>
<feature type="transmembrane region" description="Helical" evidence="1">
    <location>
        <begin position="112"/>
        <end position="130"/>
    </location>
</feature>
<feature type="transmembrane region" description="Helical" evidence="1">
    <location>
        <begin position="401"/>
        <end position="427"/>
    </location>
</feature>
<keyword evidence="1" id="KW-0812">Transmembrane</keyword>
<accession>A0A3N1P3B5</accession>
<keyword evidence="1" id="KW-1133">Transmembrane helix</keyword>
<sequence>MRDLSTPTKVSTDTTGPGPGWVGAVLVCGFGLWLLPSVWVVLLAATRTDLSYSDLLSLLALTGLSASCLRLTLGFWLLSYGRGLVLSTLLILLLVAVVLTFMLSGAPLSRTWLPALFLLVGLGGGGLAALGGPAETSDEAQRYGLEAASLAGHLGVVLSLLVVPLVITVPLPVGEPQWLNLSVSHFLGRLPENTSIWLGWSGLFWAIFALIILLLWSLRAPWRQSLAVSDWRRGVSALFAGGLLAALAGWLTLPRSLGGVSVWMPVELTLMCVLALCVLLVAGLSTAPQRQRLIGLLSHRHLWLMSLLWLASVGTFLGLTLVFPIVTCQLFGETQGYSGVFLYAWMFPLLAILVRPLGGWAAGRWGGARVAAVSMLGLALGAVAVFWSLRALTLSEFPLDYLMPYLLAMALLFAASGIGYAALLRALPQVFPPTRRQPAQMWLVSVATLGMVYIPLALNRAGGMDGVYQAFLGFALFYGLCALAAWALYLRRHAFIYNP</sequence>
<feature type="transmembrane region" description="Helical" evidence="1">
    <location>
        <begin position="470"/>
        <end position="490"/>
    </location>
</feature>
<dbReference type="AlphaFoldDB" id="A0A3N1P3B5"/>
<evidence type="ECO:0008006" key="4">
    <source>
        <dbReference type="Google" id="ProtNLM"/>
    </source>
</evidence>
<dbReference type="Gene3D" id="1.20.1250.20">
    <property type="entry name" value="MFS general substrate transporter like domains"/>
    <property type="match status" value="2"/>
</dbReference>
<reference evidence="2 3" key="1">
    <citation type="submission" date="2018-11" db="EMBL/GenBank/DDBJ databases">
        <title>Genomic Encyclopedia of Type Strains, Phase IV (KMG-IV): sequencing the most valuable type-strain genomes for metagenomic binning, comparative biology and taxonomic classification.</title>
        <authorList>
            <person name="Goeker M."/>
        </authorList>
    </citation>
    <scope>NUCLEOTIDE SEQUENCE [LARGE SCALE GENOMIC DNA]</scope>
    <source>
        <strain evidence="2 3">DSM 16974</strain>
    </source>
</reference>
<dbReference type="RefSeq" id="WP_123638253.1">
    <property type="nucleotide sequence ID" value="NZ_RJUK01000001.1"/>
</dbReference>
<feature type="transmembrane region" description="Helical" evidence="1">
    <location>
        <begin position="307"/>
        <end position="332"/>
    </location>
</feature>
<feature type="transmembrane region" description="Helical" evidence="1">
    <location>
        <begin position="439"/>
        <end position="458"/>
    </location>
</feature>
<proteinExistence type="predicted"/>
<feature type="transmembrane region" description="Helical" evidence="1">
    <location>
        <begin position="370"/>
        <end position="389"/>
    </location>
</feature>
<comment type="caution">
    <text evidence="2">The sequence shown here is derived from an EMBL/GenBank/DDBJ whole genome shotgun (WGS) entry which is preliminary data.</text>
</comment>
<feature type="transmembrane region" description="Helical" evidence="1">
    <location>
        <begin position="21"/>
        <end position="43"/>
    </location>
</feature>
<feature type="transmembrane region" description="Helical" evidence="1">
    <location>
        <begin position="268"/>
        <end position="287"/>
    </location>
</feature>
<evidence type="ECO:0000256" key="1">
    <source>
        <dbReference type="SAM" id="Phobius"/>
    </source>
</evidence>
<gene>
    <name evidence="2" type="ORF">EDC38_1853</name>
</gene>
<feature type="transmembrane region" description="Helical" evidence="1">
    <location>
        <begin position="55"/>
        <end position="77"/>
    </location>
</feature>
<keyword evidence="1" id="KW-0472">Membrane</keyword>
<evidence type="ECO:0000313" key="2">
    <source>
        <dbReference type="EMBL" id="ROQ21230.1"/>
    </source>
</evidence>
<dbReference type="InterPro" id="IPR036259">
    <property type="entry name" value="MFS_trans_sf"/>
</dbReference>
<dbReference type="EMBL" id="RJUK01000001">
    <property type="protein sequence ID" value="ROQ21230.1"/>
    <property type="molecule type" value="Genomic_DNA"/>
</dbReference>
<protein>
    <recommendedName>
        <fullName evidence="4">MFS transporter</fullName>
    </recommendedName>
</protein>
<dbReference type="Proteomes" id="UP000273643">
    <property type="component" value="Unassembled WGS sequence"/>
</dbReference>
<feature type="transmembrane region" description="Helical" evidence="1">
    <location>
        <begin position="194"/>
        <end position="215"/>
    </location>
</feature>
<feature type="transmembrane region" description="Helical" evidence="1">
    <location>
        <begin position="84"/>
        <end position="106"/>
    </location>
</feature>
<feature type="transmembrane region" description="Helical" evidence="1">
    <location>
        <begin position="150"/>
        <end position="174"/>
    </location>
</feature>
<name>A0A3N1P3B5_9GAMM</name>
<keyword evidence="3" id="KW-1185">Reference proteome</keyword>
<evidence type="ECO:0000313" key="3">
    <source>
        <dbReference type="Proteomes" id="UP000273643"/>
    </source>
</evidence>
<dbReference type="OrthoDB" id="9771451at2"/>
<feature type="transmembrane region" description="Helical" evidence="1">
    <location>
        <begin position="235"/>
        <end position="253"/>
    </location>
</feature>